<dbReference type="Gene3D" id="3.40.50.300">
    <property type="entry name" value="P-loop containing nucleotide triphosphate hydrolases"/>
    <property type="match status" value="1"/>
</dbReference>
<accession>A0A4U7JAE1</accession>
<dbReference type="EMBL" id="CP061336">
    <property type="protein sequence ID" value="QNU68110.1"/>
    <property type="molecule type" value="Genomic_DNA"/>
</dbReference>
<evidence type="ECO:0000256" key="1">
    <source>
        <dbReference type="ARBA" id="ARBA00006611"/>
    </source>
</evidence>
<dbReference type="PANTHER" id="PTHR30486:SF16">
    <property type="entry name" value="TWITCHING MOTILITY PROTEIN PILT"/>
    <property type="match status" value="1"/>
</dbReference>
<dbReference type="SMART" id="SM00382">
    <property type="entry name" value="AAA"/>
    <property type="match status" value="1"/>
</dbReference>
<dbReference type="NCBIfam" id="TIGR01420">
    <property type="entry name" value="pilT_fam"/>
    <property type="match status" value="1"/>
</dbReference>
<dbReference type="GO" id="GO:0005524">
    <property type="term" value="F:ATP binding"/>
    <property type="evidence" value="ECO:0007669"/>
    <property type="project" value="InterPro"/>
</dbReference>
<reference evidence="3 4" key="1">
    <citation type="submission" date="2020-09" db="EMBL/GenBank/DDBJ databases">
        <title>Characterization and genome sequencing of Ruminiclostridium sp. nov. MA18.</title>
        <authorList>
            <person name="Rettenmaier R."/>
            <person name="Kowollik M.-L."/>
            <person name="Liebl W."/>
            <person name="Zverlov V."/>
        </authorList>
    </citation>
    <scope>NUCLEOTIDE SEQUENCE [LARGE SCALE GENOMIC DNA]</scope>
    <source>
        <strain evidence="3 4">MA18</strain>
    </source>
</reference>
<dbReference type="InterPro" id="IPR001482">
    <property type="entry name" value="T2SS/T4SS_dom"/>
</dbReference>
<dbReference type="AlphaFoldDB" id="A0A4U7JAE1"/>
<dbReference type="InterPro" id="IPR006321">
    <property type="entry name" value="PilT/PilU"/>
</dbReference>
<sequence length="350" mass="38968">MLLEDLLKKAREIGASDLHITVGVPPTYRQNGRLITFDDYRLLPADTKELVRNMLNDEQWRVYEENGELDLSFSLQGMARFRANVYKQRGTCCAAIRIVNLTIPSFDELGIPDIVKELSKKTKGLILVTGPTGSGKSTTLASIIDMINKERDCHILTLEDPIEYLHRHNKSIVNQREIGNDSHSYAAALRAALREDPDVILVGEMRDIETIAIAVTAAETGHLVLSTLHTIGAANTIDRIIDVFPPHQQQQIRVQLSSVIQGVISQQLIPRKDVAGRAAAVEIMVANPAIRNLIREGKTHQINSQIQMGSRFGMQTMDSSIANLYKKGVISQEEALIHATDQENLMRFMG</sequence>
<dbReference type="Proteomes" id="UP000306409">
    <property type="component" value="Chromosome"/>
</dbReference>
<dbReference type="PROSITE" id="PS00662">
    <property type="entry name" value="T2SP_E"/>
    <property type="match status" value="1"/>
</dbReference>
<organism evidence="3 4">
    <name type="scientific">Ruminiclostridium herbifermentans</name>
    <dbReference type="NCBI Taxonomy" id="2488810"/>
    <lineage>
        <taxon>Bacteria</taxon>
        <taxon>Bacillati</taxon>
        <taxon>Bacillota</taxon>
        <taxon>Clostridia</taxon>
        <taxon>Eubacteriales</taxon>
        <taxon>Oscillospiraceae</taxon>
        <taxon>Ruminiclostridium</taxon>
    </lineage>
</organism>
<feature type="domain" description="Bacterial type II secretion system protein E" evidence="2">
    <location>
        <begin position="193"/>
        <end position="207"/>
    </location>
</feature>
<dbReference type="CDD" id="cd01131">
    <property type="entry name" value="PilT"/>
    <property type="match status" value="1"/>
</dbReference>
<dbReference type="InterPro" id="IPR050921">
    <property type="entry name" value="T4SS_GSP_E_ATPase"/>
</dbReference>
<evidence type="ECO:0000313" key="3">
    <source>
        <dbReference type="EMBL" id="QNU68110.1"/>
    </source>
</evidence>
<dbReference type="GO" id="GO:0016887">
    <property type="term" value="F:ATP hydrolysis activity"/>
    <property type="evidence" value="ECO:0007669"/>
    <property type="project" value="InterPro"/>
</dbReference>
<keyword evidence="4" id="KW-1185">Reference proteome</keyword>
<dbReference type="SUPFAM" id="SSF52540">
    <property type="entry name" value="P-loop containing nucleoside triphosphate hydrolases"/>
    <property type="match status" value="1"/>
</dbReference>
<dbReference type="Gene3D" id="3.30.450.90">
    <property type="match status" value="1"/>
</dbReference>
<comment type="similarity">
    <text evidence="1">Belongs to the GSP E family.</text>
</comment>
<dbReference type="Pfam" id="PF00437">
    <property type="entry name" value="T2SSE"/>
    <property type="match status" value="1"/>
</dbReference>
<dbReference type="InterPro" id="IPR003593">
    <property type="entry name" value="AAA+_ATPase"/>
</dbReference>
<dbReference type="RefSeq" id="WP_137698886.1">
    <property type="nucleotide sequence ID" value="NZ_CP061336.1"/>
</dbReference>
<proteinExistence type="inferred from homology"/>
<dbReference type="PANTHER" id="PTHR30486">
    <property type="entry name" value="TWITCHING MOTILITY PROTEIN PILT"/>
    <property type="match status" value="1"/>
</dbReference>
<evidence type="ECO:0000313" key="4">
    <source>
        <dbReference type="Proteomes" id="UP000306409"/>
    </source>
</evidence>
<dbReference type="OrthoDB" id="9808272at2"/>
<dbReference type="InterPro" id="IPR027417">
    <property type="entry name" value="P-loop_NTPase"/>
</dbReference>
<gene>
    <name evidence="3" type="ORF">EHE19_006665</name>
</gene>
<protein>
    <submittedName>
        <fullName evidence="3">Type IV pilus twitching motility protein PilT</fullName>
    </submittedName>
</protein>
<dbReference type="KEGG" id="rher:EHE19_006665"/>
<name>A0A4U7JAE1_9FIRM</name>
<evidence type="ECO:0000259" key="2">
    <source>
        <dbReference type="PROSITE" id="PS00662"/>
    </source>
</evidence>